<keyword evidence="5 10" id="KW-0472">Membrane</keyword>
<comment type="function">
    <text evidence="9">Fluoride-specific ion channel. Important for reducing fluoride concentration in the cell, thus reducing its toxicity.</text>
</comment>
<dbReference type="InterPro" id="IPR003691">
    <property type="entry name" value="FluC"/>
</dbReference>
<dbReference type="RefSeq" id="WP_005526439.1">
    <property type="nucleotide sequence ID" value="NZ_CAJPQJ010000033.1"/>
</dbReference>
<feature type="transmembrane region" description="Helical" evidence="10">
    <location>
        <begin position="56"/>
        <end position="77"/>
    </location>
</feature>
<feature type="transmembrane region" description="Helical" evidence="10">
    <location>
        <begin position="28"/>
        <end position="49"/>
    </location>
</feature>
<dbReference type="EMBL" id="UARK01000034">
    <property type="protein sequence ID" value="SPW33606.1"/>
    <property type="molecule type" value="Genomic_DNA"/>
</dbReference>
<evidence type="ECO:0000256" key="2">
    <source>
        <dbReference type="ARBA" id="ARBA00022475"/>
    </source>
</evidence>
<evidence type="ECO:0000256" key="8">
    <source>
        <dbReference type="ARBA" id="ARBA00035585"/>
    </source>
</evidence>
<dbReference type="GO" id="GO:0034220">
    <property type="term" value="P:monoatomic ion transmembrane transport"/>
    <property type="evidence" value="ECO:0007669"/>
    <property type="project" value="UniProtKB-KW"/>
</dbReference>
<organism evidence="11 12">
    <name type="scientific">Corynebacterium matruchotii</name>
    <dbReference type="NCBI Taxonomy" id="43768"/>
    <lineage>
        <taxon>Bacteria</taxon>
        <taxon>Bacillati</taxon>
        <taxon>Actinomycetota</taxon>
        <taxon>Actinomycetes</taxon>
        <taxon>Mycobacteriales</taxon>
        <taxon>Corynebacteriaceae</taxon>
        <taxon>Corynebacterium</taxon>
    </lineage>
</organism>
<protein>
    <recommendedName>
        <fullName evidence="10">Fluoride-specific ion channel</fullName>
    </recommendedName>
</protein>
<dbReference type="Proteomes" id="UP000249886">
    <property type="component" value="Unassembled WGS sequence"/>
</dbReference>
<comment type="caution">
    <text evidence="11">The sequence shown here is derived from an EMBL/GenBank/DDBJ whole genome shotgun (WGS) entry which is preliminary data.</text>
</comment>
<evidence type="ECO:0000256" key="9">
    <source>
        <dbReference type="ARBA" id="ARBA00049940"/>
    </source>
</evidence>
<evidence type="ECO:0000256" key="1">
    <source>
        <dbReference type="ARBA" id="ARBA00004651"/>
    </source>
</evidence>
<reference evidence="11 12" key="1">
    <citation type="submission" date="2018-06" db="EMBL/GenBank/DDBJ databases">
        <authorList>
            <consortium name="Pathogen Informatics"/>
            <person name="Doyle S."/>
        </authorList>
    </citation>
    <scope>NUCLEOTIDE SEQUENCE [LARGE SCALE GENOMIC DNA]</scope>
    <source>
        <strain evidence="11 12">NCTC10254</strain>
    </source>
</reference>
<evidence type="ECO:0000313" key="11">
    <source>
        <dbReference type="EMBL" id="SPW33606.1"/>
    </source>
</evidence>
<keyword evidence="3 10" id="KW-0812">Transmembrane</keyword>
<dbReference type="GO" id="GO:0005886">
    <property type="term" value="C:plasma membrane"/>
    <property type="evidence" value="ECO:0007669"/>
    <property type="project" value="UniProtKB-SubCell"/>
</dbReference>
<proteinExistence type="inferred from homology"/>
<comment type="subcellular location">
    <subcellularLocation>
        <location evidence="1">Cell membrane</location>
        <topology evidence="1">Multi-pass membrane protein</topology>
    </subcellularLocation>
</comment>
<dbReference type="Pfam" id="PF02537">
    <property type="entry name" value="CRCB"/>
    <property type="match status" value="1"/>
</dbReference>
<evidence type="ECO:0000256" key="5">
    <source>
        <dbReference type="ARBA" id="ARBA00023136"/>
    </source>
</evidence>
<comment type="catalytic activity">
    <reaction evidence="8">
        <text>fluoride(in) = fluoride(out)</text>
        <dbReference type="Rhea" id="RHEA:76159"/>
        <dbReference type="ChEBI" id="CHEBI:17051"/>
    </reaction>
    <physiologicalReaction direction="left-to-right" evidence="8">
        <dbReference type="Rhea" id="RHEA:76160"/>
    </physiologicalReaction>
</comment>
<name>A0A6H9XHU4_9CORY</name>
<keyword evidence="6" id="KW-0407">Ion channel</keyword>
<keyword evidence="6" id="KW-0813">Transport</keyword>
<evidence type="ECO:0000256" key="7">
    <source>
        <dbReference type="ARBA" id="ARBA00035120"/>
    </source>
</evidence>
<keyword evidence="2 10" id="KW-1003">Cell membrane</keyword>
<evidence type="ECO:0000256" key="10">
    <source>
        <dbReference type="RuleBase" id="RU004340"/>
    </source>
</evidence>
<accession>A0A6H9XHU4</accession>
<comment type="similarity">
    <text evidence="7 10">Belongs to the fluoride channel Fluc/FEX (TC 1.A.43) family.</text>
</comment>
<dbReference type="GeneID" id="84574618"/>
<keyword evidence="4 10" id="KW-1133">Transmembrane helix</keyword>
<evidence type="ECO:0000313" key="12">
    <source>
        <dbReference type="Proteomes" id="UP000249886"/>
    </source>
</evidence>
<keyword evidence="6" id="KW-0406">Ion transport</keyword>
<feature type="transmembrane region" description="Helical" evidence="10">
    <location>
        <begin position="83"/>
        <end position="101"/>
    </location>
</feature>
<evidence type="ECO:0000256" key="6">
    <source>
        <dbReference type="ARBA" id="ARBA00023303"/>
    </source>
</evidence>
<evidence type="ECO:0000256" key="3">
    <source>
        <dbReference type="ARBA" id="ARBA00022692"/>
    </source>
</evidence>
<gene>
    <name evidence="11" type="primary">ccrB</name>
    <name evidence="11" type="ORF">NCTC10254_02387</name>
</gene>
<dbReference type="AlphaFoldDB" id="A0A6H9XHU4"/>
<sequence length="111" mass="11650">MKQTLAVGLGAGCGATLRMQLTPLLYDAPTALIIINAIGCFLIATWVFPNDVAQKFFAPGLLGGFTSFSTFALTTATTSLPAALSYSVLTITSCLGAWAIGDALRHRWHAS</sequence>
<evidence type="ECO:0000256" key="4">
    <source>
        <dbReference type="ARBA" id="ARBA00022989"/>
    </source>
</evidence>